<keyword evidence="2" id="KW-1185">Reference proteome</keyword>
<evidence type="ECO:0000313" key="2">
    <source>
        <dbReference type="Proteomes" id="UP000199513"/>
    </source>
</evidence>
<gene>
    <name evidence="1" type="ORF">SAMN04488541_103355</name>
</gene>
<organism evidence="1 2">
    <name type="scientific">Thermoflexibacter ruber</name>
    <dbReference type="NCBI Taxonomy" id="1003"/>
    <lineage>
        <taxon>Bacteria</taxon>
        <taxon>Pseudomonadati</taxon>
        <taxon>Bacteroidota</taxon>
        <taxon>Cytophagia</taxon>
        <taxon>Cytophagales</taxon>
        <taxon>Thermoflexibacteraceae</taxon>
        <taxon>Thermoflexibacter</taxon>
    </lineage>
</organism>
<dbReference type="Proteomes" id="UP000199513">
    <property type="component" value="Unassembled WGS sequence"/>
</dbReference>
<protein>
    <submittedName>
        <fullName evidence="1">Uncharacterized protein</fullName>
    </submittedName>
</protein>
<name>A0A1I2IQ85_9BACT</name>
<sequence>MGYSVALNIKHNTANLNYSKRVQILNYSKTKIVFLRQIIPNFKQY</sequence>
<accession>A0A1I2IQ85</accession>
<evidence type="ECO:0000313" key="1">
    <source>
        <dbReference type="EMBL" id="SFF42986.1"/>
    </source>
</evidence>
<proteinExistence type="predicted"/>
<dbReference type="EMBL" id="FONY01000033">
    <property type="protein sequence ID" value="SFF42986.1"/>
    <property type="molecule type" value="Genomic_DNA"/>
</dbReference>
<reference evidence="1 2" key="1">
    <citation type="submission" date="2016-10" db="EMBL/GenBank/DDBJ databases">
        <authorList>
            <person name="de Groot N.N."/>
        </authorList>
    </citation>
    <scope>NUCLEOTIDE SEQUENCE [LARGE SCALE GENOMIC DNA]</scope>
    <source>
        <strain>GEY</strain>
        <strain evidence="2">DSM 9560</strain>
    </source>
</reference>
<dbReference type="AlphaFoldDB" id="A0A1I2IQ85"/>